<dbReference type="EMBL" id="JAMQOQ010000002">
    <property type="protein sequence ID" value="MDS0293805.1"/>
    <property type="molecule type" value="Genomic_DNA"/>
</dbReference>
<keyword evidence="1" id="KW-0812">Transmembrane</keyword>
<proteinExistence type="predicted"/>
<keyword evidence="3" id="KW-1185">Reference proteome</keyword>
<organism evidence="2 3">
    <name type="scientific">Halogeometricum luteum</name>
    <dbReference type="NCBI Taxonomy" id="2950537"/>
    <lineage>
        <taxon>Archaea</taxon>
        <taxon>Methanobacteriati</taxon>
        <taxon>Methanobacteriota</taxon>
        <taxon>Stenosarchaea group</taxon>
        <taxon>Halobacteria</taxon>
        <taxon>Halobacteriales</taxon>
        <taxon>Haloferacaceae</taxon>
        <taxon>Halogeometricum</taxon>
    </lineage>
</organism>
<gene>
    <name evidence="2" type="ORF">NDI79_06430</name>
</gene>
<keyword evidence="1" id="KW-0472">Membrane</keyword>
<comment type="caution">
    <text evidence="2">The sequence shown here is derived from an EMBL/GenBank/DDBJ whole genome shotgun (WGS) entry which is preliminary data.</text>
</comment>
<protein>
    <recommendedName>
        <fullName evidence="4">PEP-CTERM protein-sorting domain-containing protein</fullName>
    </recommendedName>
</protein>
<evidence type="ECO:0008006" key="4">
    <source>
        <dbReference type="Google" id="ProtNLM"/>
    </source>
</evidence>
<feature type="transmembrane region" description="Helical" evidence="1">
    <location>
        <begin position="39"/>
        <end position="56"/>
    </location>
</feature>
<sequence length="84" mass="9528">MPNSRSRDRRRGWTTLGLGLSVAFAVAAFAYFALAGTPLRGAVLAVLVLAAGVWEYRRKMRDTVVAESYEAEADEQRQRRERRR</sequence>
<dbReference type="Proteomes" id="UP001254813">
    <property type="component" value="Unassembled WGS sequence"/>
</dbReference>
<accession>A0ABU2FZ45</accession>
<dbReference type="RefSeq" id="WP_310927661.1">
    <property type="nucleotide sequence ID" value="NZ_JAMQOQ010000002.1"/>
</dbReference>
<evidence type="ECO:0000313" key="3">
    <source>
        <dbReference type="Proteomes" id="UP001254813"/>
    </source>
</evidence>
<evidence type="ECO:0000256" key="1">
    <source>
        <dbReference type="SAM" id="Phobius"/>
    </source>
</evidence>
<name>A0ABU2FZ45_9EURY</name>
<feature type="transmembrane region" description="Helical" evidence="1">
    <location>
        <begin position="12"/>
        <end position="33"/>
    </location>
</feature>
<evidence type="ECO:0000313" key="2">
    <source>
        <dbReference type="EMBL" id="MDS0293805.1"/>
    </source>
</evidence>
<reference evidence="2 3" key="1">
    <citation type="submission" date="2022-06" db="EMBL/GenBank/DDBJ databases">
        <title>Halogeometricum sp. a new haloarchaeum isolate from saline soil.</title>
        <authorList>
            <person name="Strakova D."/>
            <person name="Galisteo C."/>
            <person name="Sanchez-Porro C."/>
            <person name="Ventosa A."/>
        </authorList>
    </citation>
    <scope>NUCLEOTIDE SEQUENCE [LARGE SCALE GENOMIC DNA]</scope>
    <source>
        <strain evidence="3">S3BR25-2</strain>
    </source>
</reference>
<keyword evidence="1" id="KW-1133">Transmembrane helix</keyword>